<sequence length="209" mass="22846">MPLLSSSMDDAGDGEMHTVGPSRLVAPASPRSTTRTQSSQYLSQSLPLSGEHKRQRPALPNLLTNNDRASEFQVLSPRLKSRAGSQYFSKVEDATCRDDEHQNANQSCRRGIKKIQNSTATDVLVGLLILIDVYLGCYSIDLNASGNDTPSWLTGCSMLFFGIYALELLATPFVPKSDVFGDRWILLDAEIVFGGCTGLGHFCLGSRRE</sequence>
<accession>A0A813KRJ0</accession>
<feature type="compositionally biased region" description="Low complexity" evidence="5">
    <location>
        <begin position="29"/>
        <end position="49"/>
    </location>
</feature>
<feature type="region of interest" description="Disordered" evidence="5">
    <location>
        <begin position="1"/>
        <end position="57"/>
    </location>
</feature>
<gene>
    <name evidence="7" type="ORF">PGLA2088_LOCUS37821</name>
</gene>
<feature type="transmembrane region" description="Helical" evidence="6">
    <location>
        <begin position="119"/>
        <end position="140"/>
    </location>
</feature>
<dbReference type="GO" id="GO:0016020">
    <property type="term" value="C:membrane"/>
    <property type="evidence" value="ECO:0007669"/>
    <property type="project" value="UniProtKB-SubCell"/>
</dbReference>
<comment type="caution">
    <text evidence="7">The sequence shown here is derived from an EMBL/GenBank/DDBJ whole genome shotgun (WGS) entry which is preliminary data.</text>
</comment>
<dbReference type="InterPro" id="IPR027359">
    <property type="entry name" value="Volt_channel_dom_sf"/>
</dbReference>
<evidence type="ECO:0000313" key="8">
    <source>
        <dbReference type="Proteomes" id="UP000626109"/>
    </source>
</evidence>
<dbReference type="Gene3D" id="1.20.120.350">
    <property type="entry name" value="Voltage-gated potassium channels. Chain C"/>
    <property type="match status" value="1"/>
</dbReference>
<keyword evidence="4 6" id="KW-0472">Membrane</keyword>
<comment type="subcellular location">
    <subcellularLocation>
        <location evidence="1">Membrane</location>
        <topology evidence="1">Multi-pass membrane protein</topology>
    </subcellularLocation>
</comment>
<keyword evidence="2 6" id="KW-0812">Transmembrane</keyword>
<evidence type="ECO:0000256" key="1">
    <source>
        <dbReference type="ARBA" id="ARBA00004141"/>
    </source>
</evidence>
<keyword evidence="3 6" id="KW-1133">Transmembrane helix</keyword>
<protein>
    <submittedName>
        <fullName evidence="7">Uncharacterized protein</fullName>
    </submittedName>
</protein>
<evidence type="ECO:0000256" key="3">
    <source>
        <dbReference type="ARBA" id="ARBA00022989"/>
    </source>
</evidence>
<evidence type="ECO:0000313" key="7">
    <source>
        <dbReference type="EMBL" id="CAE8714102.1"/>
    </source>
</evidence>
<evidence type="ECO:0000256" key="6">
    <source>
        <dbReference type="SAM" id="Phobius"/>
    </source>
</evidence>
<dbReference type="Proteomes" id="UP000626109">
    <property type="component" value="Unassembled WGS sequence"/>
</dbReference>
<proteinExistence type="predicted"/>
<reference evidence="7" key="1">
    <citation type="submission" date="2021-02" db="EMBL/GenBank/DDBJ databases">
        <authorList>
            <person name="Dougan E. K."/>
            <person name="Rhodes N."/>
            <person name="Thang M."/>
            <person name="Chan C."/>
        </authorList>
    </citation>
    <scope>NUCLEOTIDE SEQUENCE</scope>
</reference>
<dbReference type="AlphaFoldDB" id="A0A813KRJ0"/>
<evidence type="ECO:0000256" key="4">
    <source>
        <dbReference type="ARBA" id="ARBA00023136"/>
    </source>
</evidence>
<evidence type="ECO:0000256" key="2">
    <source>
        <dbReference type="ARBA" id="ARBA00022692"/>
    </source>
</evidence>
<organism evidence="7 8">
    <name type="scientific">Polarella glacialis</name>
    <name type="common">Dinoflagellate</name>
    <dbReference type="NCBI Taxonomy" id="89957"/>
    <lineage>
        <taxon>Eukaryota</taxon>
        <taxon>Sar</taxon>
        <taxon>Alveolata</taxon>
        <taxon>Dinophyceae</taxon>
        <taxon>Suessiales</taxon>
        <taxon>Suessiaceae</taxon>
        <taxon>Polarella</taxon>
    </lineage>
</organism>
<evidence type="ECO:0000256" key="5">
    <source>
        <dbReference type="SAM" id="MobiDB-lite"/>
    </source>
</evidence>
<feature type="transmembrane region" description="Helical" evidence="6">
    <location>
        <begin position="152"/>
        <end position="174"/>
    </location>
</feature>
<name>A0A813KRJ0_POLGL</name>
<dbReference type="EMBL" id="CAJNNW010032572">
    <property type="protein sequence ID" value="CAE8714102.1"/>
    <property type="molecule type" value="Genomic_DNA"/>
</dbReference>